<name>A0A269ZBW9_9MICO</name>
<feature type="transmembrane region" description="Helical" evidence="7">
    <location>
        <begin position="268"/>
        <end position="287"/>
    </location>
</feature>
<dbReference type="AlphaFoldDB" id="A0A269ZBW9"/>
<keyword evidence="5 7" id="KW-1133">Transmembrane helix</keyword>
<evidence type="ECO:0000256" key="3">
    <source>
        <dbReference type="ARBA" id="ARBA00022475"/>
    </source>
</evidence>
<evidence type="ECO:0000313" key="9">
    <source>
        <dbReference type="Proteomes" id="UP000216867"/>
    </source>
</evidence>
<comment type="similarity">
    <text evidence="2">Belongs to the UPF0718 family.</text>
</comment>
<evidence type="ECO:0000256" key="6">
    <source>
        <dbReference type="ARBA" id="ARBA00023136"/>
    </source>
</evidence>
<keyword evidence="4 7" id="KW-0812">Transmembrane</keyword>
<evidence type="ECO:0000256" key="4">
    <source>
        <dbReference type="ARBA" id="ARBA00022692"/>
    </source>
</evidence>
<evidence type="ECO:0000256" key="5">
    <source>
        <dbReference type="ARBA" id="ARBA00022989"/>
    </source>
</evidence>
<comment type="caution">
    <text evidence="8">The sequence shown here is derived from an EMBL/GenBank/DDBJ whole genome shotgun (WGS) entry which is preliminary data.</text>
</comment>
<comment type="subcellular location">
    <subcellularLocation>
        <location evidence="1">Cell membrane</location>
        <topology evidence="1">Multi-pass membrane protein</topology>
    </subcellularLocation>
</comment>
<dbReference type="PANTHER" id="PTHR43299">
    <property type="entry name" value="UPF0718 PROTEIN YRAQ"/>
    <property type="match status" value="1"/>
</dbReference>
<dbReference type="Proteomes" id="UP000216867">
    <property type="component" value="Unassembled WGS sequence"/>
</dbReference>
<gene>
    <name evidence="8" type="ORF">B8X04_10715</name>
</gene>
<organism evidence="8 9">
    <name type="scientific">Brevibacterium casei</name>
    <dbReference type="NCBI Taxonomy" id="33889"/>
    <lineage>
        <taxon>Bacteria</taxon>
        <taxon>Bacillati</taxon>
        <taxon>Actinomycetota</taxon>
        <taxon>Actinomycetes</taxon>
        <taxon>Micrococcales</taxon>
        <taxon>Brevibacteriaceae</taxon>
        <taxon>Brevibacterium</taxon>
    </lineage>
</organism>
<sequence length="358" mass="37190">MASTTQRAPARAPQTRRLGPSDWVGLGILILLVGVGLTWSKWLPYWDKTQTLTETSIWDGAPLFAVAGDTMSLSGAWDFTLAYVLAVWKALLVALLVAAAVDALVPRDWLLRVMNRRHPTTQSLVGATLSLPSMMCTCCAAPVAAGLRGSGVTRSAALAYWVGNPLLNPAVLIFLALVLPWQYLGTRIVVGLLITVGASALIGAWLSGRVTDAPAPEPDGPVRLGDLHRRYLRSLSRFALILVPEHLALVFVIGLVSPWLTGLCGLDAQLGALAIVVAACVGALLVIPTGGEIPIIVTLLAAGVGAGTTGALLIALPALSIPSMVMVGKAMGWKATAAMGIAVIIGSVLAGLIVLALT</sequence>
<evidence type="ECO:0008006" key="10">
    <source>
        <dbReference type="Google" id="ProtNLM"/>
    </source>
</evidence>
<dbReference type="Pfam" id="PF03773">
    <property type="entry name" value="ArsP_1"/>
    <property type="match status" value="1"/>
</dbReference>
<dbReference type="InterPro" id="IPR005524">
    <property type="entry name" value="DUF318"/>
</dbReference>
<dbReference type="GO" id="GO:0005886">
    <property type="term" value="C:plasma membrane"/>
    <property type="evidence" value="ECO:0007669"/>
    <property type="project" value="UniProtKB-SubCell"/>
</dbReference>
<accession>A0A269ZBW9</accession>
<keyword evidence="6 7" id="KW-0472">Membrane</keyword>
<feature type="transmembrane region" description="Helical" evidence="7">
    <location>
        <begin position="188"/>
        <end position="206"/>
    </location>
</feature>
<reference evidence="8 9" key="1">
    <citation type="submission" date="2017-04" db="EMBL/GenBank/DDBJ databases">
        <title>Kefir bacterial isolates.</title>
        <authorList>
            <person name="Kim Y."/>
            <person name="Blasche S."/>
            <person name="Patil K.R."/>
        </authorList>
    </citation>
    <scope>NUCLEOTIDE SEQUENCE [LARGE SCALE GENOMIC DNA]</scope>
    <source>
        <strain evidence="8 9">OG2</strain>
    </source>
</reference>
<dbReference type="EMBL" id="NCWY01000008">
    <property type="protein sequence ID" value="PAK95284.1"/>
    <property type="molecule type" value="Genomic_DNA"/>
</dbReference>
<feature type="transmembrane region" description="Helical" evidence="7">
    <location>
        <begin position="337"/>
        <end position="357"/>
    </location>
</feature>
<protein>
    <recommendedName>
        <fullName evidence="10">Permease</fullName>
    </recommendedName>
</protein>
<feature type="transmembrane region" description="Helical" evidence="7">
    <location>
        <begin position="293"/>
        <end position="316"/>
    </location>
</feature>
<keyword evidence="3" id="KW-1003">Cell membrane</keyword>
<evidence type="ECO:0000256" key="2">
    <source>
        <dbReference type="ARBA" id="ARBA00006386"/>
    </source>
</evidence>
<proteinExistence type="inferred from homology"/>
<evidence type="ECO:0000256" key="1">
    <source>
        <dbReference type="ARBA" id="ARBA00004651"/>
    </source>
</evidence>
<evidence type="ECO:0000313" key="8">
    <source>
        <dbReference type="EMBL" id="PAK95284.1"/>
    </source>
</evidence>
<feature type="transmembrane region" description="Helical" evidence="7">
    <location>
        <begin position="81"/>
        <end position="104"/>
    </location>
</feature>
<dbReference type="RefSeq" id="WP_095376260.1">
    <property type="nucleotide sequence ID" value="NZ_NCWY01000008.1"/>
</dbReference>
<feature type="transmembrane region" description="Helical" evidence="7">
    <location>
        <begin position="157"/>
        <end position="181"/>
    </location>
</feature>
<feature type="transmembrane region" description="Helical" evidence="7">
    <location>
        <begin position="21"/>
        <end position="39"/>
    </location>
</feature>
<feature type="transmembrane region" description="Helical" evidence="7">
    <location>
        <begin position="238"/>
        <end position="256"/>
    </location>
</feature>
<dbReference type="PANTHER" id="PTHR43299:SF1">
    <property type="entry name" value="UPF0718 PROTEIN YRAQ"/>
    <property type="match status" value="1"/>
</dbReference>
<evidence type="ECO:0000256" key="7">
    <source>
        <dbReference type="SAM" id="Phobius"/>
    </source>
</evidence>